<dbReference type="GO" id="GO:0045259">
    <property type="term" value="C:proton-transporting ATP synthase complex"/>
    <property type="evidence" value="ECO:0007669"/>
    <property type="project" value="UniProtKB-KW"/>
</dbReference>
<dbReference type="GO" id="GO:0005886">
    <property type="term" value="C:plasma membrane"/>
    <property type="evidence" value="ECO:0007669"/>
    <property type="project" value="UniProtKB-SubCell"/>
</dbReference>
<keyword evidence="8 13" id="KW-0406">Ion transport</keyword>
<dbReference type="InterPro" id="IPR005864">
    <property type="entry name" value="ATP_synth_F0_bsu_bac"/>
</dbReference>
<sequence length="167" mass="19148">MHYESGIHIEIGTILFQLAAFIILMLLVGRFALRPMLQTMKQRQDHIEGQIKSAEESRKEAEKLLEEQKAELSRTRQEAKEIIERAKAQSEREAEEIIKGAHERAERMIQEATAEIKREKEKALASLREEVGTLSIQLASKLLEKELDKKGQAKLVATYLEEVGRLQ</sequence>
<evidence type="ECO:0000256" key="1">
    <source>
        <dbReference type="ARBA" id="ARBA00005513"/>
    </source>
</evidence>
<evidence type="ECO:0000256" key="7">
    <source>
        <dbReference type="ARBA" id="ARBA00022989"/>
    </source>
</evidence>
<comment type="caution">
    <text evidence="16">The sequence shown here is derived from an EMBL/GenBank/DDBJ whole genome shotgun (WGS) entry which is preliminary data.</text>
</comment>
<evidence type="ECO:0000256" key="13">
    <source>
        <dbReference type="HAMAP-Rule" id="MF_01398"/>
    </source>
</evidence>
<feature type="coiled-coil region" evidence="15">
    <location>
        <begin position="37"/>
        <end position="137"/>
    </location>
</feature>
<dbReference type="Pfam" id="PF00430">
    <property type="entry name" value="ATP-synt_B"/>
    <property type="match status" value="1"/>
</dbReference>
<dbReference type="PANTHER" id="PTHR33445">
    <property type="entry name" value="ATP SYNTHASE SUBUNIT B', CHLOROPLASTIC"/>
    <property type="match status" value="1"/>
</dbReference>
<evidence type="ECO:0000256" key="9">
    <source>
        <dbReference type="ARBA" id="ARBA00023136"/>
    </source>
</evidence>
<dbReference type="GO" id="GO:0012505">
    <property type="term" value="C:endomembrane system"/>
    <property type="evidence" value="ECO:0007669"/>
    <property type="project" value="UniProtKB-SubCell"/>
</dbReference>
<evidence type="ECO:0000256" key="11">
    <source>
        <dbReference type="ARBA" id="ARBA00025198"/>
    </source>
</evidence>
<dbReference type="CDD" id="cd06503">
    <property type="entry name" value="ATP-synt_Fo_b"/>
    <property type="match status" value="1"/>
</dbReference>
<evidence type="ECO:0000313" key="16">
    <source>
        <dbReference type="EMBL" id="MBA4541839.1"/>
    </source>
</evidence>
<comment type="similarity">
    <text evidence="1 13 14">Belongs to the ATPase B chain family.</text>
</comment>
<keyword evidence="10 13" id="KW-0066">ATP synthesis</keyword>
<evidence type="ECO:0000256" key="14">
    <source>
        <dbReference type="RuleBase" id="RU003848"/>
    </source>
</evidence>
<dbReference type="EMBL" id="JACEIP010000003">
    <property type="protein sequence ID" value="MBA4541839.1"/>
    <property type="molecule type" value="Genomic_DNA"/>
</dbReference>
<evidence type="ECO:0000256" key="12">
    <source>
        <dbReference type="ARBA" id="ARBA00037847"/>
    </source>
</evidence>
<comment type="function">
    <text evidence="11 13">F(1)F(0) ATP synthase produces ATP from ADP in the presence of a proton or sodium gradient. F-type ATPases consist of two structural domains, F(1) containing the extramembraneous catalytic core and F(0) containing the membrane proton channel, linked together by a central stalk and a peripheral stalk. During catalysis, ATP synthesis in the catalytic domain of F(1) is coupled via a rotary mechanism of the central stalk subunits to proton translocation.</text>
</comment>
<evidence type="ECO:0000256" key="15">
    <source>
        <dbReference type="SAM" id="Coils"/>
    </source>
</evidence>
<protein>
    <recommendedName>
        <fullName evidence="13">ATP synthase subunit b</fullName>
    </recommendedName>
    <alternativeName>
        <fullName evidence="13">ATP synthase F(0) sector subunit b</fullName>
    </alternativeName>
    <alternativeName>
        <fullName evidence="13">ATPase subunit I</fullName>
    </alternativeName>
    <alternativeName>
        <fullName evidence="13">F-type ATPase subunit b</fullName>
        <shortName evidence="13">F-ATPase subunit b</shortName>
    </alternativeName>
</protein>
<evidence type="ECO:0000256" key="10">
    <source>
        <dbReference type="ARBA" id="ARBA00023310"/>
    </source>
</evidence>
<keyword evidence="6 13" id="KW-0375">Hydrogen ion transport</keyword>
<keyword evidence="7 13" id="KW-1133">Transmembrane helix</keyword>
<dbReference type="NCBIfam" id="TIGR01144">
    <property type="entry name" value="ATP_synt_b"/>
    <property type="match status" value="1"/>
</dbReference>
<dbReference type="AlphaFoldDB" id="A0A7W1X8B6"/>
<reference evidence="16 17" key="1">
    <citation type="submission" date="2020-07" db="EMBL/GenBank/DDBJ databases">
        <authorList>
            <person name="Feng H."/>
        </authorList>
    </citation>
    <scope>NUCLEOTIDE SEQUENCE [LARGE SCALE GENOMIC DNA]</scope>
    <source>
        <strain evidence="17">s-11</strain>
    </source>
</reference>
<accession>A0A7W1X8B6</accession>
<dbReference type="RefSeq" id="WP_033100400.1">
    <property type="nucleotide sequence ID" value="NZ_JACEIP010000003.1"/>
</dbReference>
<evidence type="ECO:0000313" key="17">
    <source>
        <dbReference type="Proteomes" id="UP000530514"/>
    </source>
</evidence>
<name>A0A7W1X8B6_9BACL</name>
<keyword evidence="4 13" id="KW-0138">CF(0)</keyword>
<evidence type="ECO:0000256" key="3">
    <source>
        <dbReference type="ARBA" id="ARBA00022475"/>
    </source>
</evidence>
<keyword evidence="3 13" id="KW-1003">Cell membrane</keyword>
<evidence type="ECO:0000256" key="2">
    <source>
        <dbReference type="ARBA" id="ARBA00022448"/>
    </source>
</evidence>
<dbReference type="InterPro" id="IPR002146">
    <property type="entry name" value="ATP_synth_b/b'su_bac/chlpt"/>
</dbReference>
<dbReference type="GO" id="GO:0046961">
    <property type="term" value="F:proton-transporting ATPase activity, rotational mechanism"/>
    <property type="evidence" value="ECO:0007669"/>
    <property type="project" value="TreeGrafter"/>
</dbReference>
<dbReference type="HAMAP" id="MF_01398">
    <property type="entry name" value="ATP_synth_b_bprime"/>
    <property type="match status" value="1"/>
</dbReference>
<dbReference type="Proteomes" id="UP000530514">
    <property type="component" value="Unassembled WGS sequence"/>
</dbReference>
<dbReference type="OrthoDB" id="282095at2"/>
<evidence type="ECO:0000256" key="4">
    <source>
        <dbReference type="ARBA" id="ARBA00022547"/>
    </source>
</evidence>
<comment type="function">
    <text evidence="13">Component of the F(0) channel, it forms part of the peripheral stalk, linking F(1) to F(0).</text>
</comment>
<keyword evidence="5 13" id="KW-0812">Transmembrane</keyword>
<evidence type="ECO:0000256" key="5">
    <source>
        <dbReference type="ARBA" id="ARBA00022692"/>
    </source>
</evidence>
<evidence type="ECO:0000256" key="8">
    <source>
        <dbReference type="ARBA" id="ARBA00023065"/>
    </source>
</evidence>
<dbReference type="InterPro" id="IPR028987">
    <property type="entry name" value="ATP_synth_B-like_membr_sf"/>
</dbReference>
<proteinExistence type="inferred from homology"/>
<dbReference type="SUPFAM" id="SSF81573">
    <property type="entry name" value="F1F0 ATP synthase subunit B, membrane domain"/>
    <property type="match status" value="1"/>
</dbReference>
<gene>
    <name evidence="13 16" type="primary">atpF</name>
    <name evidence="16" type="ORF">H1164_02835</name>
</gene>
<comment type="subcellular location">
    <subcellularLocation>
        <location evidence="13">Cell membrane</location>
        <topology evidence="13">Single-pass membrane protein</topology>
    </subcellularLocation>
    <subcellularLocation>
        <location evidence="12">Endomembrane system</location>
        <topology evidence="12">Single-pass membrane protein</topology>
    </subcellularLocation>
</comment>
<comment type="subunit">
    <text evidence="13">F-type ATPases have 2 components, F(1) - the catalytic core - and F(0) - the membrane proton channel. F(1) has five subunits: alpha(3), beta(3), gamma(1), delta(1), epsilon(1). F(0) has three main subunits: a(1), b(2) and c(10-14). The alpha and beta chains form an alternating ring which encloses part of the gamma chain. F(1) is attached to F(0) by a central stalk formed by the gamma and epsilon chains, while a peripheral stalk is formed by the delta and b chains.</text>
</comment>
<evidence type="ECO:0000256" key="6">
    <source>
        <dbReference type="ARBA" id="ARBA00022781"/>
    </source>
</evidence>
<keyword evidence="9 13" id="KW-0472">Membrane</keyword>
<dbReference type="PANTHER" id="PTHR33445:SF1">
    <property type="entry name" value="ATP SYNTHASE SUBUNIT B"/>
    <property type="match status" value="1"/>
</dbReference>
<organism evidence="16 17">
    <name type="scientific">Thermoactinomyces daqus</name>
    <dbReference type="NCBI Taxonomy" id="1329516"/>
    <lineage>
        <taxon>Bacteria</taxon>
        <taxon>Bacillati</taxon>
        <taxon>Bacillota</taxon>
        <taxon>Bacilli</taxon>
        <taxon>Bacillales</taxon>
        <taxon>Thermoactinomycetaceae</taxon>
        <taxon>Thermoactinomyces</taxon>
    </lineage>
</organism>
<keyword evidence="17" id="KW-1185">Reference proteome</keyword>
<keyword evidence="15" id="KW-0175">Coiled coil</keyword>
<feature type="transmembrane region" description="Helical" evidence="13">
    <location>
        <begin position="14"/>
        <end position="33"/>
    </location>
</feature>
<dbReference type="InterPro" id="IPR050059">
    <property type="entry name" value="ATP_synthase_B_chain"/>
</dbReference>
<dbReference type="GO" id="GO:0046933">
    <property type="term" value="F:proton-transporting ATP synthase activity, rotational mechanism"/>
    <property type="evidence" value="ECO:0007669"/>
    <property type="project" value="UniProtKB-UniRule"/>
</dbReference>
<keyword evidence="2 13" id="KW-0813">Transport</keyword>